<evidence type="ECO:0000259" key="3">
    <source>
        <dbReference type="PROSITE" id="PS51186"/>
    </source>
</evidence>
<evidence type="ECO:0000256" key="1">
    <source>
        <dbReference type="ARBA" id="ARBA00022679"/>
    </source>
</evidence>
<dbReference type="HOGENOM" id="CLU_056890_1_1_7"/>
<evidence type="ECO:0000313" key="4">
    <source>
        <dbReference type="EMBL" id="AFE04312.1"/>
    </source>
</evidence>
<dbReference type="CDD" id="cd04301">
    <property type="entry name" value="NAT_SF"/>
    <property type="match status" value="1"/>
</dbReference>
<evidence type="ECO:0000256" key="2">
    <source>
        <dbReference type="ARBA" id="ARBA00023315"/>
    </source>
</evidence>
<dbReference type="OrthoDB" id="3771710at2"/>
<keyword evidence="5" id="KW-1185">Reference proteome</keyword>
<dbReference type="Gene3D" id="3.40.630.30">
    <property type="match status" value="1"/>
</dbReference>
<dbReference type="eggNOG" id="COG0456">
    <property type="taxonomic scope" value="Bacteria"/>
</dbReference>
<sequence>MSSLRPYRDVADLEAMEQLVARAWAERGPHVECAVGDLTWRLLRNAQVRPREDIALWEPEPGQLAGFAWAYGNGDVDLLVHPLTHANAFVQDMLPWVRARHGSTSPPATLWALESNGPLLAALQRSGCLRTPGGCYLHLELPLHALPPPPPPLPAGYRVRAVRGLEEVAARALVHRRGFGTERMTTEVYAQLMEAPRYQPALDLVAEAPDGSLAACALGWFDEVNAVGEFEPTACAPEHRRRGLVRALLHEGLGRMHGMGARRAIVYAFEDNPASVALYQSAGFTVVDRNLGHSEPPVK</sequence>
<dbReference type="PANTHER" id="PTHR43072:SF51">
    <property type="entry name" value="ABC SUPERFAMILY TRANSPORT PROTEIN"/>
    <property type="match status" value="1"/>
</dbReference>
<dbReference type="InterPro" id="IPR016181">
    <property type="entry name" value="Acyl_CoA_acyltransferase"/>
</dbReference>
<proteinExistence type="predicted"/>
<reference evidence="5" key="2">
    <citation type="submission" date="2012-03" db="EMBL/GenBank/DDBJ databases">
        <title>Genome sequence of the fruiting myxobacterium Corallococcus coralloides DSM 2259.</title>
        <authorList>
            <person name="Huntley S."/>
            <person name="Zhang Y."/>
            <person name="Treuner-Lange A."/>
            <person name="Sensen C.W."/>
            <person name="Sogaard-Andersen L."/>
        </authorList>
    </citation>
    <scope>NUCLEOTIDE SEQUENCE [LARGE SCALE GENOMIC DNA]</scope>
    <source>
        <strain evidence="5">ATCC 25202 / DSM 2259 / NBRC 100086 / M2</strain>
    </source>
</reference>
<feature type="domain" description="N-acetyltransferase" evidence="3">
    <location>
        <begin position="157"/>
        <end position="299"/>
    </location>
</feature>
<gene>
    <name evidence="4" type="ordered locus">COCOR_01822</name>
</gene>
<dbReference type="SUPFAM" id="SSF55729">
    <property type="entry name" value="Acyl-CoA N-acyltransferases (Nat)"/>
    <property type="match status" value="1"/>
</dbReference>
<keyword evidence="1 4" id="KW-0808">Transferase</keyword>
<dbReference type="PROSITE" id="PS51186">
    <property type="entry name" value="GNAT"/>
    <property type="match status" value="1"/>
</dbReference>
<dbReference type="KEGG" id="ccx:COCOR_01822"/>
<dbReference type="STRING" id="1144275.COCOR_01822"/>
<dbReference type="InParanoid" id="H8MET3"/>
<dbReference type="Pfam" id="PF00583">
    <property type="entry name" value="Acetyltransf_1"/>
    <property type="match status" value="1"/>
</dbReference>
<dbReference type="InterPro" id="IPR000182">
    <property type="entry name" value="GNAT_dom"/>
</dbReference>
<keyword evidence="2" id="KW-0012">Acyltransferase</keyword>
<dbReference type="EMBL" id="CP003389">
    <property type="protein sequence ID" value="AFE04312.1"/>
    <property type="molecule type" value="Genomic_DNA"/>
</dbReference>
<evidence type="ECO:0000313" key="5">
    <source>
        <dbReference type="Proteomes" id="UP000007587"/>
    </source>
</evidence>
<dbReference type="PANTHER" id="PTHR43072">
    <property type="entry name" value="N-ACETYLTRANSFERASE"/>
    <property type="match status" value="1"/>
</dbReference>
<dbReference type="RefSeq" id="WP_014394668.1">
    <property type="nucleotide sequence ID" value="NC_017030.1"/>
</dbReference>
<protein>
    <submittedName>
        <fullName evidence="4">Acetyltransferase</fullName>
    </submittedName>
</protein>
<name>H8MET3_CORCM</name>
<reference evidence="4 5" key="1">
    <citation type="journal article" date="2012" name="J. Bacteriol.">
        <title>Complete Genome Sequence of the Fruiting Myxobacterium Corallococcus coralloides DSM 2259.</title>
        <authorList>
            <person name="Huntley S."/>
            <person name="Zhang Y."/>
            <person name="Treuner-Lange A."/>
            <person name="Kneip S."/>
            <person name="Sensen C.W."/>
            <person name="Sogaard-Andersen L."/>
        </authorList>
    </citation>
    <scope>NUCLEOTIDE SEQUENCE [LARGE SCALE GENOMIC DNA]</scope>
    <source>
        <strain evidence="5">ATCC 25202 / DSM 2259 / NBRC 100086 / M2</strain>
    </source>
</reference>
<dbReference type="Proteomes" id="UP000007587">
    <property type="component" value="Chromosome"/>
</dbReference>
<accession>H8MET3</accession>
<organism evidence="4 5">
    <name type="scientific">Corallococcus coralloides (strain ATCC 25202 / DSM 2259 / NBRC 100086 / M2)</name>
    <name type="common">Myxococcus coralloides</name>
    <dbReference type="NCBI Taxonomy" id="1144275"/>
    <lineage>
        <taxon>Bacteria</taxon>
        <taxon>Pseudomonadati</taxon>
        <taxon>Myxococcota</taxon>
        <taxon>Myxococcia</taxon>
        <taxon>Myxococcales</taxon>
        <taxon>Cystobacterineae</taxon>
        <taxon>Myxococcaceae</taxon>
        <taxon>Corallococcus</taxon>
    </lineage>
</organism>
<dbReference type="AlphaFoldDB" id="H8MET3"/>
<dbReference type="GO" id="GO:0016747">
    <property type="term" value="F:acyltransferase activity, transferring groups other than amino-acyl groups"/>
    <property type="evidence" value="ECO:0007669"/>
    <property type="project" value="InterPro"/>
</dbReference>